<protein>
    <submittedName>
        <fullName evidence="2">Uncharacterized protein</fullName>
    </submittedName>
</protein>
<feature type="compositionally biased region" description="Basic and acidic residues" evidence="1">
    <location>
        <begin position="223"/>
        <end position="233"/>
    </location>
</feature>
<dbReference type="AlphaFoldDB" id="A0A0F6YHC1"/>
<dbReference type="RefSeq" id="WP_053232726.1">
    <property type="nucleotide sequence ID" value="NZ_CP011125.1"/>
</dbReference>
<dbReference type="KEGG" id="samy:DB32_002640"/>
<keyword evidence="3" id="KW-1185">Reference proteome</keyword>
<feature type="region of interest" description="Disordered" evidence="1">
    <location>
        <begin position="222"/>
        <end position="270"/>
    </location>
</feature>
<dbReference type="Proteomes" id="UP000034883">
    <property type="component" value="Chromosome"/>
</dbReference>
<name>A0A0F6YHC1_9BACT</name>
<organism evidence="2 3">
    <name type="scientific">Sandaracinus amylolyticus</name>
    <dbReference type="NCBI Taxonomy" id="927083"/>
    <lineage>
        <taxon>Bacteria</taxon>
        <taxon>Pseudomonadati</taxon>
        <taxon>Myxococcota</taxon>
        <taxon>Polyangia</taxon>
        <taxon>Polyangiales</taxon>
        <taxon>Sandaracinaceae</taxon>
        <taxon>Sandaracinus</taxon>
    </lineage>
</organism>
<dbReference type="EMBL" id="CP011125">
    <property type="protein sequence ID" value="AKF05491.1"/>
    <property type="molecule type" value="Genomic_DNA"/>
</dbReference>
<accession>A0A0F6YHC1</accession>
<proteinExistence type="predicted"/>
<evidence type="ECO:0000256" key="1">
    <source>
        <dbReference type="SAM" id="MobiDB-lite"/>
    </source>
</evidence>
<gene>
    <name evidence="2" type="ORF">DB32_002640</name>
</gene>
<reference evidence="2 3" key="1">
    <citation type="submission" date="2015-03" db="EMBL/GenBank/DDBJ databases">
        <title>Genome assembly of Sandaracinus amylolyticus DSM 53668.</title>
        <authorList>
            <person name="Sharma G."/>
            <person name="Subramanian S."/>
        </authorList>
    </citation>
    <scope>NUCLEOTIDE SEQUENCE [LARGE SCALE GENOMIC DNA]</scope>
    <source>
        <strain evidence="2 3">DSM 53668</strain>
    </source>
</reference>
<evidence type="ECO:0000313" key="2">
    <source>
        <dbReference type="EMBL" id="AKF05491.1"/>
    </source>
</evidence>
<sequence length="270" mass="29176">MSEIIFNQHGGPPKVPAQNAKPLWRLLVNQAPSDLTREERELLDRVGGHAAQLEAALKQRDGMGGVRDAFLDFVNGWSAVYGALDAVSRIPASASTKGARAAKLVASTFPDALGFTRFAAPQAWAHGDRLLSRIAESGADRQIDELIGPDHLKAAKKVTSALGELIGAGRTPIEIPDPTAVQNLLGKFQRAVGRYSRLMLAKVDEEDPRSVERFRKAVAVPVDRYRSTRTTREDDGEVEPTDPSEPSDPSEPKTPVIDPTGPNGPFLSET</sequence>
<evidence type="ECO:0000313" key="3">
    <source>
        <dbReference type="Proteomes" id="UP000034883"/>
    </source>
</evidence>